<dbReference type="EMBL" id="CP002568">
    <property type="protein sequence ID" value="ADZ70019.1"/>
    <property type="molecule type" value="Genomic_DNA"/>
</dbReference>
<dbReference type="HOGENOM" id="CLU_007884_9_0_5"/>
<dbReference type="Gene3D" id="3.30.9.10">
    <property type="entry name" value="D-Amino Acid Oxidase, subunit A, domain 2"/>
    <property type="match status" value="1"/>
</dbReference>
<evidence type="ECO:0000259" key="2">
    <source>
        <dbReference type="Pfam" id="PF01266"/>
    </source>
</evidence>
<evidence type="ECO:0000313" key="3">
    <source>
        <dbReference type="EMBL" id="ADZ70019.1"/>
    </source>
</evidence>
<evidence type="ECO:0000256" key="1">
    <source>
        <dbReference type="ARBA" id="ARBA00023002"/>
    </source>
</evidence>
<dbReference type="eggNOG" id="COG0665">
    <property type="taxonomic scope" value="Bacteria"/>
</dbReference>
<reference evidence="3 4" key="1">
    <citation type="journal article" date="2011" name="J. Bacteriol.">
        <title>Complete genome sequence of Polymorphum gilvum SL003B-26A1T, a crude oil-degrading bacterium from oil-polluted saline soil.</title>
        <authorList>
            <person name="Li S.G."/>
            <person name="Tang Y.Q."/>
            <person name="Nie Y."/>
            <person name="Cai M."/>
            <person name="Wu X.L."/>
        </authorList>
    </citation>
    <scope>NUCLEOTIDE SEQUENCE [LARGE SCALE GENOMIC DNA]</scope>
    <source>
        <strain evidence="4">LMG 25793 / CGMCC 1.9160 / SL003B-26A1</strain>
    </source>
</reference>
<dbReference type="GO" id="GO:0016491">
    <property type="term" value="F:oxidoreductase activity"/>
    <property type="evidence" value="ECO:0007669"/>
    <property type="project" value="UniProtKB-KW"/>
</dbReference>
<dbReference type="InterPro" id="IPR036188">
    <property type="entry name" value="FAD/NAD-bd_sf"/>
</dbReference>
<evidence type="ECO:0000313" key="4">
    <source>
        <dbReference type="Proteomes" id="UP000008130"/>
    </source>
</evidence>
<dbReference type="KEGG" id="pgv:SL003B_1592"/>
<dbReference type="PANTHER" id="PTHR13847:SF289">
    <property type="entry name" value="GLYCINE OXIDASE"/>
    <property type="match status" value="1"/>
</dbReference>
<accession>F2J4X8</accession>
<keyword evidence="4" id="KW-1185">Reference proteome</keyword>
<protein>
    <submittedName>
        <fullName evidence="3">Putative D-amino-acid dehydrogenase (DadA-like)</fullName>
    </submittedName>
</protein>
<dbReference type="InterPro" id="IPR006076">
    <property type="entry name" value="FAD-dep_OxRdtase"/>
</dbReference>
<dbReference type="Proteomes" id="UP000008130">
    <property type="component" value="Chromosome"/>
</dbReference>
<sequence length="414" mass="44788">MQTVDVIVLGAGIVGASTALQLQRKGLEVALIDRRQPGEETSHGNAGIIERNGFVPVTFPDKPRLLLEIALKRSVAVNYDLKALARLLPWLQALRRQSSRVALQRFAHAIDALERHAVGEHRALAALADCERYYRRTGWIHLFRTEAAYAAAETARHYARIFGAAYQELGALDLNELEPGLTADDCLGVFWPETESVSNPGAVTKAFARKVGELGGHLYNGDARRLTRSKGGWAAMSDRGPVWGRAAVVALGPWAMDVLGPLGHRFPMAVKRGYHMHFRAVSGVSLTRPVVDMENGYVLTPMEKGVRLTTGVEFAARDAPPTPVQIDRAKACAKEIFPLGAPAEAEPWMGSRPCLPDSLPVVGASPIAPGLWLNFGHGHVGFTLGPVTGRLIAEMIAGQAPFVDPSALSPLRFL</sequence>
<dbReference type="Gene3D" id="3.50.50.60">
    <property type="entry name" value="FAD/NAD(P)-binding domain"/>
    <property type="match status" value="2"/>
</dbReference>
<dbReference type="STRING" id="991905.SL003B_1592"/>
<dbReference type="AlphaFoldDB" id="F2J4X8"/>
<organism evidence="3 4">
    <name type="scientific">Polymorphum gilvum (strain LMG 25793 / CGMCC 1.9160 / SL003B-26A1)</name>
    <dbReference type="NCBI Taxonomy" id="991905"/>
    <lineage>
        <taxon>Bacteria</taxon>
        <taxon>Pseudomonadati</taxon>
        <taxon>Pseudomonadota</taxon>
        <taxon>Alphaproteobacteria</taxon>
        <taxon>Rhodobacterales</taxon>
        <taxon>Paracoccaceae</taxon>
        <taxon>Polymorphum</taxon>
    </lineage>
</organism>
<name>F2J4X8_POLGS</name>
<proteinExistence type="predicted"/>
<keyword evidence="1" id="KW-0560">Oxidoreductase</keyword>
<dbReference type="SUPFAM" id="SSF51905">
    <property type="entry name" value="FAD/NAD(P)-binding domain"/>
    <property type="match status" value="1"/>
</dbReference>
<feature type="domain" description="FAD dependent oxidoreductase" evidence="2">
    <location>
        <begin position="5"/>
        <end position="395"/>
    </location>
</feature>
<dbReference type="PANTHER" id="PTHR13847">
    <property type="entry name" value="SARCOSINE DEHYDROGENASE-RELATED"/>
    <property type="match status" value="1"/>
</dbReference>
<gene>
    <name evidence="3" type="ordered locus">SL003B_1592</name>
</gene>
<dbReference type="Pfam" id="PF01266">
    <property type="entry name" value="DAO"/>
    <property type="match status" value="1"/>
</dbReference>
<dbReference type="PATRIC" id="fig|991905.3.peg.1636"/>
<dbReference type="GO" id="GO:0005737">
    <property type="term" value="C:cytoplasm"/>
    <property type="evidence" value="ECO:0007669"/>
    <property type="project" value="TreeGrafter"/>
</dbReference>
<dbReference type="SUPFAM" id="SSF54373">
    <property type="entry name" value="FAD-linked reductases, C-terminal domain"/>
    <property type="match status" value="1"/>
</dbReference>